<feature type="domain" description="FAD-binding PCMH-type" evidence="4">
    <location>
        <begin position="27"/>
        <end position="199"/>
    </location>
</feature>
<feature type="compositionally biased region" description="Pro residues" evidence="3">
    <location>
        <begin position="7"/>
        <end position="16"/>
    </location>
</feature>
<dbReference type="Gene3D" id="3.40.50.150">
    <property type="entry name" value="Vaccinia Virus protein VP39"/>
    <property type="match status" value="1"/>
</dbReference>
<evidence type="ECO:0000313" key="5">
    <source>
        <dbReference type="EMBL" id="GMH59576.1"/>
    </source>
</evidence>
<sequence length="1534" mass="170065">MSNLPAWPDPLPPPESTTPLVDDVSRLSSTPVVSVFQPTSEEELIAILQDCMEKNMPICPRGTQHSMGGHSTPGEKGVSIDMKYLRTISYCPTSQTVTCGPGCLWADLIVYLDKYGRGPHTMQSYCTFSVGGTLSVNAHGITTDDTMSSCVESMRIAVMTGDRPVVQTVRPGDELFKHVLGGYGLFAVIVSATLLTSPNHTLTPSSLQLKIPGGEFHRVYQSVLSDPNVCVKIARLNILDGLQTAQLILFTKASFTPSSSINLGLTPRGMNIKTQLLYKWAMPALRELRYSVEKTTGQAIDMTGGQSLTRNELLFESAVPLAKLYDELLVSDDTFVLQEFFVPSASFDAFIELARPIYADLASQSTLLLLNTTIRYVFADTITALPYAPVDSYAFVLYYRIPRTPEADEALGVFHNRFASAAVSLKGTFYLPYRKCFPPDLLLQSYPNLHAFALAKRKYDPRNLLVNAFYAKYVSPLLPPHSPLPPPPPPPQPSPEAPQLFTLPAPTQPRTNSYRKLLANPEQRSKFQKQFLVNIFGLEDPDTVVNAMIKAAADPINEDDLSIFKALKSSMTSSASPLKPFKSIFQLRRQKKELVRETLSILHKLGRTTLTNSYVSLGDNGKVMLPLIEALQITERTFCGHTDPCDPTDIPSVLERGSLNQIADSFFEFDYMSAEDSWLSALDGTIPDGTVELLTLNQGLHHFPPSRLLPFLTTALRKLSAGGVFLVREHDMSDEEVPIEMLDLAHSVFNALTDVDAEEEALEIRAFRKIEEWKSIITSVGFKDVYIAEMESGDPTRDLMLCFVKPGSLMPMNPDPDPAPRKSVTIEPPVADMVRMLLGQVPKAYFGLLEGIIKKFDVSTLRDAIVSFATQRGWPTASIESGLNMLVEGSKIASNMLEKAEIKDHYESEWLCPEVWLIIPVIQRRVNAGKATDLEKRVIDFVKSSLPVLLLGDDDKEDKDVKEDEEDKEAGNKGEVTGNEVLATLKSLKIPGLFEPSSLSASGFSVRQQTALIAQFGGKDATEASANFSTYLTRRCWDEMKEEMKFCSHPPTKRSLIDTDGSPWNKVLRAFLRSPKVTLRSRTRTLMRMGGLGKLDDVYEEEKSGKRRSSSIKSGAKRVPASALMNRILLRNSQRTICQEFKKGVSLQKISTIVSAQFGYKSLTSKMTDVTAQVRKALDPRDGSLVLSEDDLILMRNKDSSAKAGVDEARGSLLKLATLGKVGKNKLVLEYTVIDEGYGCRWGEEDRLLVAEELQKAGITKRLHEKEGGEYTYFKLVEWMQVEILALFADSLNHTPWFRFPFYEVGMEYINMLKVECGVVEHEFGSQRAFASMAFLTDAIPGVVMAFIFGQLSLLAVPLKLSQPANYDGIDKETFCEEIVCCGITSEEVEKAAGERATKVRSIVGGEEGKEVAVVFEVPPFKAMGEILEAIAVENRGARVIEISGLKTVQVRVSTATKTGVYGLEGEQWFKDKMEGIELIGRYQFAIDNKIADVKGRIQLAFKVNVLALLNFIRFVKGLDNAGVKLEQVYDFWG</sequence>
<dbReference type="GO" id="GO:0071949">
    <property type="term" value="F:FAD binding"/>
    <property type="evidence" value="ECO:0007669"/>
    <property type="project" value="InterPro"/>
</dbReference>
<dbReference type="Pfam" id="PF01565">
    <property type="entry name" value="FAD_binding_4"/>
    <property type="match status" value="1"/>
</dbReference>
<name>A0A9W6ZX38_9STRA</name>
<feature type="compositionally biased region" description="Acidic residues" evidence="3">
    <location>
        <begin position="957"/>
        <end position="968"/>
    </location>
</feature>
<evidence type="ECO:0000256" key="3">
    <source>
        <dbReference type="SAM" id="MobiDB-lite"/>
    </source>
</evidence>
<dbReference type="Gene3D" id="3.30.465.10">
    <property type="match status" value="1"/>
</dbReference>
<dbReference type="InterPro" id="IPR029063">
    <property type="entry name" value="SAM-dependent_MTases_sf"/>
</dbReference>
<keyword evidence="6" id="KW-1185">Reference proteome</keyword>
<feature type="compositionally biased region" description="Pro residues" evidence="3">
    <location>
        <begin position="481"/>
        <end position="496"/>
    </location>
</feature>
<organism evidence="5 6">
    <name type="scientific">Triparma strigata</name>
    <dbReference type="NCBI Taxonomy" id="1606541"/>
    <lineage>
        <taxon>Eukaryota</taxon>
        <taxon>Sar</taxon>
        <taxon>Stramenopiles</taxon>
        <taxon>Ochrophyta</taxon>
        <taxon>Bolidophyceae</taxon>
        <taxon>Parmales</taxon>
        <taxon>Triparmaceae</taxon>
        <taxon>Triparma</taxon>
    </lineage>
</organism>
<dbReference type="InterPro" id="IPR006094">
    <property type="entry name" value="Oxid_FAD_bind_N"/>
</dbReference>
<dbReference type="Proteomes" id="UP001165085">
    <property type="component" value="Unassembled WGS sequence"/>
</dbReference>
<keyword evidence="2" id="KW-0560">Oxidoreductase</keyword>
<dbReference type="InterPro" id="IPR050432">
    <property type="entry name" value="FAD-linked_Oxidoreductases_BP"/>
</dbReference>
<dbReference type="SUPFAM" id="SSF53335">
    <property type="entry name" value="S-adenosyl-L-methionine-dependent methyltransferases"/>
    <property type="match status" value="1"/>
</dbReference>
<evidence type="ECO:0000256" key="1">
    <source>
        <dbReference type="ARBA" id="ARBA00005466"/>
    </source>
</evidence>
<dbReference type="GO" id="GO:0016491">
    <property type="term" value="F:oxidoreductase activity"/>
    <property type="evidence" value="ECO:0007669"/>
    <property type="project" value="UniProtKB-KW"/>
</dbReference>
<comment type="similarity">
    <text evidence="1">Belongs to the oxygen-dependent FAD-linked oxidoreductase family.</text>
</comment>
<dbReference type="InterPro" id="IPR036318">
    <property type="entry name" value="FAD-bd_PCMH-like_sf"/>
</dbReference>
<protein>
    <recommendedName>
        <fullName evidence="4">FAD-binding PCMH-type domain-containing protein</fullName>
    </recommendedName>
</protein>
<dbReference type="InterPro" id="IPR016166">
    <property type="entry name" value="FAD-bd_PCMH"/>
</dbReference>
<dbReference type="InterPro" id="IPR016169">
    <property type="entry name" value="FAD-bd_PCMH_sub2"/>
</dbReference>
<feature type="region of interest" description="Disordered" evidence="3">
    <location>
        <begin position="957"/>
        <end position="976"/>
    </location>
</feature>
<dbReference type="InterPro" id="IPR016167">
    <property type="entry name" value="FAD-bd_PCMH_sub1"/>
</dbReference>
<dbReference type="PROSITE" id="PS51387">
    <property type="entry name" value="FAD_PCMH"/>
    <property type="match status" value="1"/>
</dbReference>
<proteinExistence type="inferred from homology"/>
<evidence type="ECO:0000259" key="4">
    <source>
        <dbReference type="PROSITE" id="PS51387"/>
    </source>
</evidence>
<evidence type="ECO:0000313" key="6">
    <source>
        <dbReference type="Proteomes" id="UP001165085"/>
    </source>
</evidence>
<feature type="region of interest" description="Disordered" evidence="3">
    <location>
        <begin position="481"/>
        <end position="506"/>
    </location>
</feature>
<dbReference type="OrthoDB" id="415825at2759"/>
<accession>A0A9W6ZX38</accession>
<dbReference type="EMBL" id="BRXY01000059">
    <property type="protein sequence ID" value="GMH59576.1"/>
    <property type="molecule type" value="Genomic_DNA"/>
</dbReference>
<dbReference type="Gene3D" id="3.30.43.10">
    <property type="entry name" value="Uridine Diphospho-n-acetylenolpyruvylglucosamine Reductase, domain 2"/>
    <property type="match status" value="1"/>
</dbReference>
<dbReference type="PANTHER" id="PTHR13878:SF53">
    <property type="entry name" value="CYTOKININ DEHYDROGENASE 6"/>
    <property type="match status" value="1"/>
</dbReference>
<comment type="caution">
    <text evidence="5">The sequence shown here is derived from an EMBL/GenBank/DDBJ whole genome shotgun (WGS) entry which is preliminary data.</text>
</comment>
<dbReference type="SUPFAM" id="SSF56176">
    <property type="entry name" value="FAD-binding/transporter-associated domain-like"/>
    <property type="match status" value="1"/>
</dbReference>
<evidence type="ECO:0000256" key="2">
    <source>
        <dbReference type="ARBA" id="ARBA00023002"/>
    </source>
</evidence>
<reference evidence="6" key="1">
    <citation type="journal article" date="2023" name="Commun. Biol.">
        <title>Genome analysis of Parmales, the sister group of diatoms, reveals the evolutionary specialization of diatoms from phago-mixotrophs to photoautotrophs.</title>
        <authorList>
            <person name="Ban H."/>
            <person name="Sato S."/>
            <person name="Yoshikawa S."/>
            <person name="Yamada K."/>
            <person name="Nakamura Y."/>
            <person name="Ichinomiya M."/>
            <person name="Sato N."/>
            <person name="Blanc-Mathieu R."/>
            <person name="Endo H."/>
            <person name="Kuwata A."/>
            <person name="Ogata H."/>
        </authorList>
    </citation>
    <scope>NUCLEOTIDE SEQUENCE [LARGE SCALE GENOMIC DNA]</scope>
    <source>
        <strain evidence="6">NIES 3701</strain>
    </source>
</reference>
<dbReference type="PANTHER" id="PTHR13878">
    <property type="entry name" value="GULONOLACTONE OXIDASE"/>
    <property type="match status" value="1"/>
</dbReference>
<gene>
    <name evidence="5" type="ORF">TrST_g11519</name>
</gene>
<feature type="region of interest" description="Disordered" evidence="3">
    <location>
        <begin position="1"/>
        <end position="20"/>
    </location>
</feature>